<name>A0ACA9SWV9_9GLOM</name>
<protein>
    <submittedName>
        <fullName evidence="1">4367_t:CDS:1</fullName>
    </submittedName>
</protein>
<proteinExistence type="predicted"/>
<comment type="caution">
    <text evidence="1">The sequence shown here is derived from an EMBL/GenBank/DDBJ whole genome shotgun (WGS) entry which is preliminary data.</text>
</comment>
<evidence type="ECO:0000313" key="1">
    <source>
        <dbReference type="EMBL" id="CAG8849309.1"/>
    </source>
</evidence>
<dbReference type="EMBL" id="CAJVQC010164812">
    <property type="protein sequence ID" value="CAG8849309.1"/>
    <property type="molecule type" value="Genomic_DNA"/>
</dbReference>
<dbReference type="Proteomes" id="UP000789920">
    <property type="component" value="Unassembled WGS sequence"/>
</dbReference>
<accession>A0ACA9SWV9</accession>
<sequence>PQLKLHEKGGVPQLVEDSCPLQLRSEFAKVQDVVFAVQLPHVNVQGRVPVQPVVIN</sequence>
<gene>
    <name evidence="1" type="ORF">RPERSI_LOCUS35532</name>
</gene>
<reference evidence="1" key="1">
    <citation type="submission" date="2021-06" db="EMBL/GenBank/DDBJ databases">
        <authorList>
            <person name="Kallberg Y."/>
            <person name="Tangrot J."/>
            <person name="Rosling A."/>
        </authorList>
    </citation>
    <scope>NUCLEOTIDE SEQUENCE</scope>
    <source>
        <strain evidence="1">MA461A</strain>
    </source>
</reference>
<evidence type="ECO:0000313" key="2">
    <source>
        <dbReference type="Proteomes" id="UP000789920"/>
    </source>
</evidence>
<feature type="non-terminal residue" evidence="1">
    <location>
        <position position="1"/>
    </location>
</feature>
<keyword evidence="2" id="KW-1185">Reference proteome</keyword>
<organism evidence="1 2">
    <name type="scientific">Racocetra persica</name>
    <dbReference type="NCBI Taxonomy" id="160502"/>
    <lineage>
        <taxon>Eukaryota</taxon>
        <taxon>Fungi</taxon>
        <taxon>Fungi incertae sedis</taxon>
        <taxon>Mucoromycota</taxon>
        <taxon>Glomeromycotina</taxon>
        <taxon>Glomeromycetes</taxon>
        <taxon>Diversisporales</taxon>
        <taxon>Gigasporaceae</taxon>
        <taxon>Racocetra</taxon>
    </lineage>
</organism>